<dbReference type="RefSeq" id="WP_246440747.1">
    <property type="nucleotide sequence ID" value="NZ_JACHGF010000011.1"/>
</dbReference>
<comment type="caution">
    <text evidence="2">The sequence shown here is derived from an EMBL/GenBank/DDBJ whole genome shotgun (WGS) entry which is preliminary data.</text>
</comment>
<feature type="transmembrane region" description="Helical" evidence="1">
    <location>
        <begin position="264"/>
        <end position="281"/>
    </location>
</feature>
<sequence>MEPRSDITGFLVGWGTHAKNGELIYRDFVCTYSPFFPYLIGLSLALWDSARSIVFLMLVMEAIAIWISFTYYEPKVPCLALVVRLLVYMCLPASLVLCVIGGQEDVWTWLFVALAAFAWYRKSSYLLYGSLLVLGLLSTKATFVLVLPALLLLAKAPFRLAAVLAGWGLLVLGILYTLVGLEFMQPLGEADTLRSPNVLSVLNPWVLNSIGVGEKFWNWIGLLLTVGVGALAAWRSREAEYHGAVSRVFIVTYATMMIAQQSAYSNYIFMFLLPLALYIIDWSNRTQVVLLLLYNLLCVVHPSYWWRLDMPRYLRPSDIWASSASVTDYLMQLGIVLLTGYFIVLSFPKAPTVRR</sequence>
<evidence type="ECO:0000256" key="1">
    <source>
        <dbReference type="SAM" id="Phobius"/>
    </source>
</evidence>
<name>A0A840TU66_9BACT</name>
<feature type="transmembrane region" description="Helical" evidence="1">
    <location>
        <begin position="288"/>
        <end position="306"/>
    </location>
</feature>
<feature type="transmembrane region" description="Helical" evidence="1">
    <location>
        <begin position="326"/>
        <end position="347"/>
    </location>
</feature>
<reference evidence="2 3" key="1">
    <citation type="submission" date="2020-08" db="EMBL/GenBank/DDBJ databases">
        <title>Genomic Encyclopedia of Type Strains, Phase IV (KMG-IV): sequencing the most valuable type-strain genomes for metagenomic binning, comparative biology and taxonomic classification.</title>
        <authorList>
            <person name="Goeker M."/>
        </authorList>
    </citation>
    <scope>NUCLEOTIDE SEQUENCE [LARGE SCALE GENOMIC DNA]</scope>
    <source>
        <strain evidence="2 3">DSM 105074</strain>
    </source>
</reference>
<feature type="transmembrane region" description="Helical" evidence="1">
    <location>
        <begin position="53"/>
        <end position="72"/>
    </location>
</feature>
<keyword evidence="1" id="KW-0812">Transmembrane</keyword>
<evidence type="ECO:0008006" key="4">
    <source>
        <dbReference type="Google" id="ProtNLM"/>
    </source>
</evidence>
<proteinExistence type="predicted"/>
<dbReference type="AlphaFoldDB" id="A0A840TU66"/>
<feature type="transmembrane region" description="Helical" evidence="1">
    <location>
        <begin position="160"/>
        <end position="179"/>
    </location>
</feature>
<keyword evidence="3" id="KW-1185">Reference proteome</keyword>
<feature type="transmembrane region" description="Helical" evidence="1">
    <location>
        <begin position="241"/>
        <end position="258"/>
    </location>
</feature>
<feature type="transmembrane region" description="Helical" evidence="1">
    <location>
        <begin position="127"/>
        <end position="153"/>
    </location>
</feature>
<dbReference type="EMBL" id="JACHGF010000011">
    <property type="protein sequence ID" value="MBB5286804.1"/>
    <property type="molecule type" value="Genomic_DNA"/>
</dbReference>
<keyword evidence="1" id="KW-0472">Membrane</keyword>
<feature type="transmembrane region" description="Helical" evidence="1">
    <location>
        <begin position="23"/>
        <end position="46"/>
    </location>
</feature>
<accession>A0A840TU66</accession>
<feature type="transmembrane region" description="Helical" evidence="1">
    <location>
        <begin position="106"/>
        <end position="121"/>
    </location>
</feature>
<protein>
    <recommendedName>
        <fullName evidence="4">DUF2029 domain-containing protein</fullName>
    </recommendedName>
</protein>
<evidence type="ECO:0000313" key="2">
    <source>
        <dbReference type="EMBL" id="MBB5286804.1"/>
    </source>
</evidence>
<evidence type="ECO:0000313" key="3">
    <source>
        <dbReference type="Proteomes" id="UP000557307"/>
    </source>
</evidence>
<dbReference type="Proteomes" id="UP000557307">
    <property type="component" value="Unassembled WGS sequence"/>
</dbReference>
<feature type="transmembrane region" description="Helical" evidence="1">
    <location>
        <begin position="78"/>
        <end position="99"/>
    </location>
</feature>
<organism evidence="2 3">
    <name type="scientific">Rhabdobacter roseus</name>
    <dbReference type="NCBI Taxonomy" id="1655419"/>
    <lineage>
        <taxon>Bacteria</taxon>
        <taxon>Pseudomonadati</taxon>
        <taxon>Bacteroidota</taxon>
        <taxon>Cytophagia</taxon>
        <taxon>Cytophagales</taxon>
        <taxon>Cytophagaceae</taxon>
        <taxon>Rhabdobacter</taxon>
    </lineage>
</organism>
<keyword evidence="1" id="KW-1133">Transmembrane helix</keyword>
<feature type="transmembrane region" description="Helical" evidence="1">
    <location>
        <begin position="216"/>
        <end position="234"/>
    </location>
</feature>
<gene>
    <name evidence="2" type="ORF">HNQ92_004965</name>
</gene>